<dbReference type="RefSeq" id="WP_008007521.1">
    <property type="nucleotide sequence ID" value="NZ_AOJG01000038.1"/>
</dbReference>
<proteinExistence type="predicted"/>
<dbReference type="EMBL" id="AOJG01000038">
    <property type="protein sequence ID" value="EMA58277.1"/>
    <property type="molecule type" value="Genomic_DNA"/>
</dbReference>
<dbReference type="Proteomes" id="UP000011650">
    <property type="component" value="Unassembled WGS sequence"/>
</dbReference>
<dbReference type="AlphaFoldDB" id="M0NJW4"/>
<feature type="region of interest" description="Disordered" evidence="1">
    <location>
        <begin position="1"/>
        <end position="25"/>
    </location>
</feature>
<comment type="caution">
    <text evidence="2">The sequence shown here is derived from an EMBL/GenBank/DDBJ whole genome shotgun (WGS) entry which is preliminary data.</text>
</comment>
<keyword evidence="3" id="KW-1185">Reference proteome</keyword>
<dbReference type="OrthoDB" id="325754at2157"/>
<sequence length="131" mass="14700">MNDGPPPSAGSPAGDDPEAPYDGVDLSEYPRWWRENVRAFEEHGLRPYRPSRFADGEVVQSRRDALETELGVSIALRTVGPDPGGSWQICVDGEPVRSVSRRRTESGFTRYDIDSETFERCVRDAVSSRER</sequence>
<gene>
    <name evidence="2" type="ORF">C469_13745</name>
</gene>
<dbReference type="PATRIC" id="fig|1227482.3.peg.2782"/>
<dbReference type="STRING" id="1227482.C469_13745"/>
<name>M0NJW4_9EURY</name>
<evidence type="ECO:0000313" key="3">
    <source>
        <dbReference type="Proteomes" id="UP000011650"/>
    </source>
</evidence>
<organism evidence="2 3">
    <name type="scientific">Halorubrum lipolyticum DSM 21995</name>
    <dbReference type="NCBI Taxonomy" id="1227482"/>
    <lineage>
        <taxon>Archaea</taxon>
        <taxon>Methanobacteriati</taxon>
        <taxon>Methanobacteriota</taxon>
        <taxon>Stenosarchaea group</taxon>
        <taxon>Halobacteria</taxon>
        <taxon>Halobacteriales</taxon>
        <taxon>Haloferacaceae</taxon>
        <taxon>Halorubrum</taxon>
    </lineage>
</organism>
<reference evidence="2 3" key="1">
    <citation type="journal article" date="2014" name="PLoS Genet.">
        <title>Phylogenetically driven sequencing of extremely halophilic archaea reveals strategies for static and dynamic osmo-response.</title>
        <authorList>
            <person name="Becker E.A."/>
            <person name="Seitzer P.M."/>
            <person name="Tritt A."/>
            <person name="Larsen D."/>
            <person name="Krusor M."/>
            <person name="Yao A.I."/>
            <person name="Wu D."/>
            <person name="Madern D."/>
            <person name="Eisen J.A."/>
            <person name="Darling A.E."/>
            <person name="Facciotti M.T."/>
        </authorList>
    </citation>
    <scope>NUCLEOTIDE SEQUENCE [LARGE SCALE GENOMIC DNA]</scope>
    <source>
        <strain evidence="2 3">DSM 21995</strain>
    </source>
</reference>
<accession>M0NJW4</accession>
<evidence type="ECO:0000313" key="2">
    <source>
        <dbReference type="EMBL" id="EMA58277.1"/>
    </source>
</evidence>
<evidence type="ECO:0000256" key="1">
    <source>
        <dbReference type="SAM" id="MobiDB-lite"/>
    </source>
</evidence>
<protein>
    <submittedName>
        <fullName evidence="2">Uncharacterized protein</fullName>
    </submittedName>
</protein>